<keyword evidence="4" id="KW-0732">Signal</keyword>
<name>A0A3A2ZEZ3_9EURO</name>
<dbReference type="InterPro" id="IPR010829">
    <property type="entry name" value="Cerato-platanin"/>
</dbReference>
<dbReference type="Pfam" id="PF07249">
    <property type="entry name" value="Cerato-platanin"/>
    <property type="match status" value="1"/>
</dbReference>
<comment type="similarity">
    <text evidence="2">Belongs to the cerato-platanin family.</text>
</comment>
<evidence type="ECO:0000256" key="4">
    <source>
        <dbReference type="SAM" id="SignalP"/>
    </source>
</evidence>
<evidence type="ECO:0000256" key="1">
    <source>
        <dbReference type="ARBA" id="ARBA00004613"/>
    </source>
</evidence>
<evidence type="ECO:0000313" key="6">
    <source>
        <dbReference type="Proteomes" id="UP000266188"/>
    </source>
</evidence>
<feature type="signal peptide" evidence="4">
    <location>
        <begin position="1"/>
        <end position="20"/>
    </location>
</feature>
<sequence>MKSITATLISLLALTSSTLGAPVEAEEATAAAGQTISVSYDQKYDVGASSLTTVACSDGDNGLMSRGYTNFKSLPSFPRIGGAPTVNGWNSPNCGKCYKIEYSNPHYQNTIFVTAVDAAPGGFNLGLNAMNLLTNNRAVELGRVNAVYSEADPSKCGL</sequence>
<feature type="chain" id="PRO_5017224811" evidence="4">
    <location>
        <begin position="21"/>
        <end position="158"/>
    </location>
</feature>
<reference evidence="6" key="1">
    <citation type="submission" date="2017-02" db="EMBL/GenBank/DDBJ databases">
        <authorList>
            <person name="Tafer H."/>
            <person name="Lopandic K."/>
        </authorList>
    </citation>
    <scope>NUCLEOTIDE SEQUENCE [LARGE SCALE GENOMIC DNA]</scope>
    <source>
        <strain evidence="6">CBS 366.77</strain>
    </source>
</reference>
<dbReference type="SUPFAM" id="SSF50685">
    <property type="entry name" value="Barwin-like endoglucanases"/>
    <property type="match status" value="1"/>
</dbReference>
<protein>
    <submittedName>
        <fullName evidence="5">Allergenic cerato-platanin Asp F13</fullName>
    </submittedName>
</protein>
<dbReference type="OrthoDB" id="4898945at2759"/>
<proteinExistence type="inferred from homology"/>
<evidence type="ECO:0000256" key="3">
    <source>
        <dbReference type="ARBA" id="ARBA00022525"/>
    </source>
</evidence>
<dbReference type="Proteomes" id="UP000266188">
    <property type="component" value="Unassembled WGS sequence"/>
</dbReference>
<dbReference type="EMBL" id="MVGC01000222">
    <property type="protein sequence ID" value="RJE21526.1"/>
    <property type="molecule type" value="Genomic_DNA"/>
</dbReference>
<dbReference type="AlphaFoldDB" id="A0A3A2ZEZ3"/>
<dbReference type="CDD" id="cd22778">
    <property type="entry name" value="DPBB_CEPL-like"/>
    <property type="match status" value="1"/>
</dbReference>
<gene>
    <name evidence="5" type="ORF">PHISCL_06130</name>
</gene>
<accession>A0A3A2ZEZ3</accession>
<comment type="subcellular location">
    <subcellularLocation>
        <location evidence="1">Secreted</location>
    </subcellularLocation>
</comment>
<comment type="caution">
    <text evidence="5">The sequence shown here is derived from an EMBL/GenBank/DDBJ whole genome shotgun (WGS) entry which is preliminary data.</text>
</comment>
<dbReference type="Gene3D" id="2.40.40.10">
    <property type="entry name" value="RlpA-like domain"/>
    <property type="match status" value="1"/>
</dbReference>
<evidence type="ECO:0000313" key="5">
    <source>
        <dbReference type="EMBL" id="RJE21526.1"/>
    </source>
</evidence>
<evidence type="ECO:0000256" key="2">
    <source>
        <dbReference type="ARBA" id="ARBA00010421"/>
    </source>
</evidence>
<keyword evidence="3" id="KW-0964">Secreted</keyword>
<keyword evidence="6" id="KW-1185">Reference proteome</keyword>
<dbReference type="GO" id="GO:0005576">
    <property type="term" value="C:extracellular region"/>
    <property type="evidence" value="ECO:0007669"/>
    <property type="project" value="UniProtKB-SubCell"/>
</dbReference>
<organism evidence="5 6">
    <name type="scientific">Aspergillus sclerotialis</name>
    <dbReference type="NCBI Taxonomy" id="2070753"/>
    <lineage>
        <taxon>Eukaryota</taxon>
        <taxon>Fungi</taxon>
        <taxon>Dikarya</taxon>
        <taxon>Ascomycota</taxon>
        <taxon>Pezizomycotina</taxon>
        <taxon>Eurotiomycetes</taxon>
        <taxon>Eurotiomycetidae</taxon>
        <taxon>Eurotiales</taxon>
        <taxon>Aspergillaceae</taxon>
        <taxon>Aspergillus</taxon>
        <taxon>Aspergillus subgen. Polypaecilum</taxon>
    </lineage>
</organism>
<dbReference type="InterPro" id="IPR036908">
    <property type="entry name" value="RlpA-like_sf"/>
</dbReference>